<keyword evidence="4" id="KW-1185">Reference proteome</keyword>
<evidence type="ECO:0000256" key="1">
    <source>
        <dbReference type="ARBA" id="ARBA00023054"/>
    </source>
</evidence>
<dbReference type="InterPro" id="IPR018791">
    <property type="entry name" value="UV_resistance/autophagy_Atg14"/>
</dbReference>
<organism evidence="3 4">
    <name type="scientific">Ranitomeya imitator</name>
    <name type="common">mimic poison frog</name>
    <dbReference type="NCBI Taxonomy" id="111125"/>
    <lineage>
        <taxon>Eukaryota</taxon>
        <taxon>Metazoa</taxon>
        <taxon>Chordata</taxon>
        <taxon>Craniata</taxon>
        <taxon>Vertebrata</taxon>
        <taxon>Euteleostomi</taxon>
        <taxon>Amphibia</taxon>
        <taxon>Batrachia</taxon>
        <taxon>Anura</taxon>
        <taxon>Neobatrachia</taxon>
        <taxon>Hyloidea</taxon>
        <taxon>Dendrobatidae</taxon>
        <taxon>Dendrobatinae</taxon>
        <taxon>Ranitomeya</taxon>
    </lineage>
</organism>
<feature type="region of interest" description="Disordered" evidence="2">
    <location>
        <begin position="433"/>
        <end position="519"/>
    </location>
</feature>
<accession>A0ABN9MKQ3</accession>
<keyword evidence="1" id="KW-0175">Coiled coil</keyword>
<dbReference type="PANTHER" id="PTHR13664:SF0">
    <property type="entry name" value="BECLIN 1-ASSOCIATED AUTOPHAGY-RELATED KEY REGULATOR"/>
    <property type="match status" value="1"/>
</dbReference>
<feature type="region of interest" description="Disordered" evidence="2">
    <location>
        <begin position="1"/>
        <end position="20"/>
    </location>
</feature>
<dbReference type="PANTHER" id="PTHR13664">
    <property type="entry name" value="BECLIN 1-ASSOCIATED AUTOPHAGY-RELATED KEY REGULATOR"/>
    <property type="match status" value="1"/>
</dbReference>
<feature type="compositionally biased region" description="Low complexity" evidence="2">
    <location>
        <begin position="483"/>
        <end position="497"/>
    </location>
</feature>
<feature type="compositionally biased region" description="Polar residues" evidence="2">
    <location>
        <begin position="10"/>
        <end position="20"/>
    </location>
</feature>
<name>A0ABN9MKQ3_9NEOB</name>
<feature type="compositionally biased region" description="Polar residues" evidence="2">
    <location>
        <begin position="433"/>
        <end position="452"/>
    </location>
</feature>
<dbReference type="Pfam" id="PF10186">
    <property type="entry name" value="ATG14"/>
    <property type="match status" value="1"/>
</dbReference>
<dbReference type="Proteomes" id="UP001176940">
    <property type="component" value="Unassembled WGS sequence"/>
</dbReference>
<sequence length="607" mass="67641">MEIQVADWLRQNSHDQSATGTVRWKNGRSFLPAVSARSILPSSQPSHRVNGSANGPRYATVQAAGSGAKDAMREGPAMTSRPCDRDVITGPALIPTVGPEAAACTAHRRQDYKGPLGRFADKRERLNHLRETQLDFQKQVASVIEGKLAADKLKWKIMSCKMRIELLKQSIWNGSEEIAKNSELLSKSKKYNQELYLRSQRHQEKKEKIQRRNHKLSVVVEKRSKDLKSRHAELASLRRAHILELTSVIFPIGEVKNVTSEDIAESVSHTPIQRCLREIHDKVRLSSPTSSTAGADRCNCHTGISLARTLATDPADVSFENDNAMTSSTVSKLAEARRTTYLSGRWVCDDHNGDTSISIAGPWITLPNNGDYSAYYNWVEEKKTTPGPACEPVTDQEPPVADTEPSEPSPPEWATSLTRSMAYLAKALESFRDPSSNQGTISDDASDDQNPLYSRGRTLPRGSCPCRKRTHAISPDHHRDSGSESSISRSPSIGVSRKPVSDDDSDTSLDQEFHHDQETFDSLIESVNKALKLEEEPLSKTDHAVSLKRTKRAQSVRHSAEFNEIVDSRKIRPDKRFTGQKPMESKYSFAQDPRKDWSQSPPIVPGY</sequence>
<reference evidence="3" key="1">
    <citation type="submission" date="2023-07" db="EMBL/GenBank/DDBJ databases">
        <authorList>
            <person name="Stuckert A."/>
        </authorList>
    </citation>
    <scope>NUCLEOTIDE SEQUENCE</scope>
</reference>
<feature type="region of interest" description="Disordered" evidence="2">
    <location>
        <begin position="572"/>
        <end position="607"/>
    </location>
</feature>
<dbReference type="EMBL" id="CAUEEQ010063508">
    <property type="protein sequence ID" value="CAJ0964850.1"/>
    <property type="molecule type" value="Genomic_DNA"/>
</dbReference>
<proteinExistence type="predicted"/>
<feature type="region of interest" description="Disordered" evidence="2">
    <location>
        <begin position="66"/>
        <end position="86"/>
    </location>
</feature>
<protein>
    <submittedName>
        <fullName evidence="3">Uncharacterized protein</fullName>
    </submittedName>
</protein>
<comment type="caution">
    <text evidence="3">The sequence shown here is derived from an EMBL/GenBank/DDBJ whole genome shotgun (WGS) entry which is preliminary data.</text>
</comment>
<evidence type="ECO:0000313" key="4">
    <source>
        <dbReference type="Proteomes" id="UP001176940"/>
    </source>
</evidence>
<feature type="region of interest" description="Disordered" evidence="2">
    <location>
        <begin position="384"/>
        <end position="414"/>
    </location>
</feature>
<evidence type="ECO:0000256" key="2">
    <source>
        <dbReference type="SAM" id="MobiDB-lite"/>
    </source>
</evidence>
<evidence type="ECO:0000313" key="3">
    <source>
        <dbReference type="EMBL" id="CAJ0964850.1"/>
    </source>
</evidence>
<gene>
    <name evidence="3" type="ORF">RIMI_LOCUS19669334</name>
</gene>